<dbReference type="EMBL" id="RWGY01000005">
    <property type="protein sequence ID" value="TVU42782.1"/>
    <property type="molecule type" value="Genomic_DNA"/>
</dbReference>
<evidence type="ECO:0000313" key="3">
    <source>
        <dbReference type="Proteomes" id="UP000324897"/>
    </source>
</evidence>
<reference evidence="2 3" key="1">
    <citation type="journal article" date="2019" name="Sci. Rep.">
        <title>A high-quality genome of Eragrostis curvula grass provides insights into Poaceae evolution and supports new strategies to enhance forage quality.</title>
        <authorList>
            <person name="Carballo J."/>
            <person name="Santos B.A.C.M."/>
            <person name="Zappacosta D."/>
            <person name="Garbus I."/>
            <person name="Selva J.P."/>
            <person name="Gallo C.A."/>
            <person name="Diaz A."/>
            <person name="Albertini E."/>
            <person name="Caccamo M."/>
            <person name="Echenique V."/>
        </authorList>
    </citation>
    <scope>NUCLEOTIDE SEQUENCE [LARGE SCALE GENOMIC DNA]</scope>
    <source>
        <strain evidence="3">cv. Victoria</strain>
        <tissue evidence="2">Leaf</tissue>
    </source>
</reference>
<comment type="caution">
    <text evidence="2">The sequence shown here is derived from an EMBL/GenBank/DDBJ whole genome shotgun (WGS) entry which is preliminary data.</text>
</comment>
<dbReference type="AlphaFoldDB" id="A0A5J9W228"/>
<protein>
    <submittedName>
        <fullName evidence="2">Uncharacterized protein</fullName>
    </submittedName>
</protein>
<evidence type="ECO:0000313" key="2">
    <source>
        <dbReference type="EMBL" id="TVU42782.1"/>
    </source>
</evidence>
<gene>
    <name evidence="2" type="ORF">EJB05_09204</name>
</gene>
<dbReference type="Gramene" id="TVU42782">
    <property type="protein sequence ID" value="TVU42782"/>
    <property type="gene ID" value="EJB05_09204"/>
</dbReference>
<sequence length="82" mass="9467">MGALRRRHESPTSSRVLLFRRKSKGKLQQTCPMEVERGSEKEAMEGGRGSDELLCQELPELSSQIQYRGHWSLHQEEELVDL</sequence>
<organism evidence="2 3">
    <name type="scientific">Eragrostis curvula</name>
    <name type="common">weeping love grass</name>
    <dbReference type="NCBI Taxonomy" id="38414"/>
    <lineage>
        <taxon>Eukaryota</taxon>
        <taxon>Viridiplantae</taxon>
        <taxon>Streptophyta</taxon>
        <taxon>Embryophyta</taxon>
        <taxon>Tracheophyta</taxon>
        <taxon>Spermatophyta</taxon>
        <taxon>Magnoliopsida</taxon>
        <taxon>Liliopsida</taxon>
        <taxon>Poales</taxon>
        <taxon>Poaceae</taxon>
        <taxon>PACMAD clade</taxon>
        <taxon>Chloridoideae</taxon>
        <taxon>Eragrostideae</taxon>
        <taxon>Eragrostidinae</taxon>
        <taxon>Eragrostis</taxon>
    </lineage>
</organism>
<feature type="compositionally biased region" description="Basic and acidic residues" evidence="1">
    <location>
        <begin position="34"/>
        <end position="51"/>
    </location>
</feature>
<evidence type="ECO:0000256" key="1">
    <source>
        <dbReference type="SAM" id="MobiDB-lite"/>
    </source>
</evidence>
<name>A0A5J9W228_9POAL</name>
<accession>A0A5J9W228</accession>
<feature type="region of interest" description="Disordered" evidence="1">
    <location>
        <begin position="28"/>
        <end position="51"/>
    </location>
</feature>
<keyword evidence="3" id="KW-1185">Reference proteome</keyword>
<proteinExistence type="predicted"/>
<dbReference type="Proteomes" id="UP000324897">
    <property type="component" value="Unassembled WGS sequence"/>
</dbReference>